<accession>A0A8E0TTV2</accession>
<reference evidence="3" key="1">
    <citation type="journal article" date="2013" name="Genome Announc.">
        <title>Draft Genome Sequence of the Dimorphic Prosthecate Bacterium Brevundimonas abyssalis TAR-001T.</title>
        <authorList>
            <person name="Tsubouchi T."/>
            <person name="Nishi S."/>
            <person name="Usui K."/>
            <person name="Shimane Y."/>
            <person name="Takaki Y."/>
            <person name="Maruyama T."/>
            <person name="Hatada Y."/>
        </authorList>
    </citation>
    <scope>NUCLEOTIDE SEQUENCE [LARGE SCALE GENOMIC DNA]</scope>
    <source>
        <strain evidence="3">TAR-001</strain>
    </source>
</reference>
<dbReference type="RefSeq" id="WP_021698645.1">
    <property type="nucleotide sequence ID" value="NZ_BATC01000085.1"/>
</dbReference>
<gene>
    <name evidence="2" type="ORF">MBEBAB_2801</name>
</gene>
<comment type="caution">
    <text evidence="2">The sequence shown here is derived from an EMBL/GenBank/DDBJ whole genome shotgun (WGS) entry which is preliminary data.</text>
</comment>
<evidence type="ECO:0000256" key="1">
    <source>
        <dbReference type="SAM" id="MobiDB-lite"/>
    </source>
</evidence>
<feature type="compositionally biased region" description="Low complexity" evidence="1">
    <location>
        <begin position="28"/>
        <end position="37"/>
    </location>
</feature>
<proteinExistence type="predicted"/>
<organism evidence="2 3">
    <name type="scientific">Brevundimonas abyssalis TAR-001</name>
    <dbReference type="NCBI Taxonomy" id="1391729"/>
    <lineage>
        <taxon>Bacteria</taxon>
        <taxon>Pseudomonadati</taxon>
        <taxon>Pseudomonadota</taxon>
        <taxon>Alphaproteobacteria</taxon>
        <taxon>Caulobacterales</taxon>
        <taxon>Caulobacteraceae</taxon>
        <taxon>Brevundimonas</taxon>
    </lineage>
</organism>
<name>A0A8E0TTV2_9CAUL</name>
<dbReference type="Proteomes" id="UP000016569">
    <property type="component" value="Unassembled WGS sequence"/>
</dbReference>
<keyword evidence="3" id="KW-1185">Reference proteome</keyword>
<dbReference type="EMBL" id="BATC01000085">
    <property type="protein sequence ID" value="GAD60551.1"/>
    <property type="molecule type" value="Genomic_DNA"/>
</dbReference>
<evidence type="ECO:0000313" key="3">
    <source>
        <dbReference type="Proteomes" id="UP000016569"/>
    </source>
</evidence>
<dbReference type="AlphaFoldDB" id="A0A8E0TTV2"/>
<feature type="compositionally biased region" description="Gly residues" evidence="1">
    <location>
        <begin position="17"/>
        <end position="27"/>
    </location>
</feature>
<evidence type="ECO:0000313" key="2">
    <source>
        <dbReference type="EMBL" id="GAD60551.1"/>
    </source>
</evidence>
<sequence>MSHVTTLSIASMTVSGRQGGPVSGGLGTTIMATTTTMPIRAGNG</sequence>
<feature type="compositionally biased region" description="Polar residues" evidence="1">
    <location>
        <begin position="1"/>
        <end position="16"/>
    </location>
</feature>
<protein>
    <submittedName>
        <fullName evidence="2">Uncharacterized protein</fullName>
    </submittedName>
</protein>
<feature type="region of interest" description="Disordered" evidence="1">
    <location>
        <begin position="1"/>
        <end position="44"/>
    </location>
</feature>